<organism evidence="2 3">
    <name type="scientific">Microbacterium oxydans</name>
    <dbReference type="NCBI Taxonomy" id="82380"/>
    <lineage>
        <taxon>Bacteria</taxon>
        <taxon>Bacillati</taxon>
        <taxon>Actinomycetota</taxon>
        <taxon>Actinomycetes</taxon>
        <taxon>Micrococcales</taxon>
        <taxon>Microbacteriaceae</taxon>
        <taxon>Microbacterium</taxon>
    </lineage>
</organism>
<feature type="region of interest" description="Disordered" evidence="1">
    <location>
        <begin position="34"/>
        <end position="53"/>
    </location>
</feature>
<dbReference type="AlphaFoldDB" id="A0A0F0L042"/>
<sequence length="53" mass="5771">MRSDKLARNYRGAICLAATLIWIKTDSITTAIERGGEQGPVRDLPLESGGVLR</sequence>
<proteinExistence type="predicted"/>
<comment type="caution">
    <text evidence="2">The sequence shown here is derived from an EMBL/GenBank/DDBJ whole genome shotgun (WGS) entry which is preliminary data.</text>
</comment>
<evidence type="ECO:0000256" key="1">
    <source>
        <dbReference type="SAM" id="MobiDB-lite"/>
    </source>
</evidence>
<accession>A0A0F0L042</accession>
<reference evidence="2 3" key="1">
    <citation type="submission" date="2015-02" db="EMBL/GenBank/DDBJ databases">
        <title>Draft genome sequences of ten Microbacterium spp. with emphasis on heavy metal contaminated environments.</title>
        <authorList>
            <person name="Corretto E."/>
        </authorList>
    </citation>
    <scope>NUCLEOTIDE SEQUENCE [LARGE SCALE GENOMIC DNA]</scope>
    <source>
        <strain evidence="2 3">BEL163</strain>
    </source>
</reference>
<evidence type="ECO:0000313" key="2">
    <source>
        <dbReference type="EMBL" id="KJL26522.1"/>
    </source>
</evidence>
<dbReference type="Proteomes" id="UP000033725">
    <property type="component" value="Unassembled WGS sequence"/>
</dbReference>
<dbReference type="EMBL" id="JYIV01000010">
    <property type="protein sequence ID" value="KJL26522.1"/>
    <property type="molecule type" value="Genomic_DNA"/>
</dbReference>
<protein>
    <submittedName>
        <fullName evidence="2">Uncharacterized protein</fullName>
    </submittedName>
</protein>
<name>A0A0F0L042_9MICO</name>
<gene>
    <name evidence="2" type="ORF">RN51_00164</name>
</gene>
<dbReference type="PATRIC" id="fig|82380.10.peg.162"/>
<evidence type="ECO:0000313" key="3">
    <source>
        <dbReference type="Proteomes" id="UP000033725"/>
    </source>
</evidence>